<dbReference type="EMBL" id="OZ022407">
    <property type="protein sequence ID" value="CAK9438297.1"/>
    <property type="molecule type" value="Genomic_DNA"/>
</dbReference>
<dbReference type="Pfam" id="PF01370">
    <property type="entry name" value="Epimerase"/>
    <property type="match status" value="1"/>
</dbReference>
<dbReference type="CDD" id="cd05227">
    <property type="entry name" value="AR_SDR_e"/>
    <property type="match status" value="1"/>
</dbReference>
<feature type="domain" description="NAD-dependent epimerase/dehydratase" evidence="3">
    <location>
        <begin position="4"/>
        <end position="259"/>
    </location>
</feature>
<dbReference type="InterPro" id="IPR050425">
    <property type="entry name" value="NAD(P)_dehydrat-like"/>
</dbReference>
<name>A0ABP0ZQ31_9ASCO</name>
<dbReference type="RefSeq" id="XP_066829459.1">
    <property type="nucleotide sequence ID" value="XM_066972530.1"/>
</dbReference>
<evidence type="ECO:0000256" key="2">
    <source>
        <dbReference type="ARBA" id="ARBA00023445"/>
    </source>
</evidence>
<dbReference type="PANTHER" id="PTHR10366">
    <property type="entry name" value="NAD DEPENDENT EPIMERASE/DEHYDRATASE"/>
    <property type="match status" value="1"/>
</dbReference>
<dbReference type="Gene3D" id="3.40.50.720">
    <property type="entry name" value="NAD(P)-binding Rossmann-like Domain"/>
    <property type="match status" value="1"/>
</dbReference>
<evidence type="ECO:0000259" key="3">
    <source>
        <dbReference type="Pfam" id="PF01370"/>
    </source>
</evidence>
<evidence type="ECO:0000313" key="4">
    <source>
        <dbReference type="EMBL" id="CAK9438297.1"/>
    </source>
</evidence>
<dbReference type="GeneID" id="92207717"/>
<evidence type="ECO:0000256" key="1">
    <source>
        <dbReference type="ARBA" id="ARBA00023002"/>
    </source>
</evidence>
<evidence type="ECO:0000313" key="5">
    <source>
        <dbReference type="Proteomes" id="UP001497383"/>
    </source>
</evidence>
<proteinExistence type="inferred from homology"/>
<reference evidence="4 5" key="1">
    <citation type="submission" date="2024-03" db="EMBL/GenBank/DDBJ databases">
        <authorList>
            <person name="Brejova B."/>
        </authorList>
    </citation>
    <scope>NUCLEOTIDE SEQUENCE [LARGE SCALE GENOMIC DNA]</scope>
    <source>
        <strain evidence="4 5">CBS 14171</strain>
    </source>
</reference>
<dbReference type="PANTHER" id="PTHR10366:SF564">
    <property type="entry name" value="STEROL-4-ALPHA-CARBOXYLATE 3-DEHYDROGENASE, DECARBOXYLATING"/>
    <property type="match status" value="1"/>
</dbReference>
<sequence>MTTVFVSGATGFIASHLVKQLLKANYKVIGSVRSQEKGQSLKSKLDNINVATDKFSFVVVEDIAAKGAFDQALKTNPEVDVFLHTASPVTFKVTDVKKELLDPAVEGTTNALNAIKEYGKNIKRVVVTSSIAAVGTFGVEVGPDVIFNEKSWNPITWEQALQNPQMGYSGSKTFAEKVVWDFVKKEIPQFTVATVCPGYVLGPQTFPIENKKELNTSAETINKLLKLKPNDKIPKGEGVYIDVRDVAKAHIKAFEEEKAQGQRLLLIAGKYNNQEIVNIIREDFDVLDQILPEGNPAAAKDFAPRLDKWHNEETRKILGFKFIDLRQSVDDAVGQILNDTVE</sequence>
<protein>
    <recommendedName>
        <fullName evidence="3">NAD-dependent epimerase/dehydratase domain-containing protein</fullName>
    </recommendedName>
</protein>
<dbReference type="InterPro" id="IPR036291">
    <property type="entry name" value="NAD(P)-bd_dom_sf"/>
</dbReference>
<keyword evidence="1" id="KW-0560">Oxidoreductase</keyword>
<dbReference type="InterPro" id="IPR001509">
    <property type="entry name" value="Epimerase_deHydtase"/>
</dbReference>
<gene>
    <name evidence="4" type="ORF">LODBEIA_P25210</name>
</gene>
<dbReference type="SUPFAM" id="SSF51735">
    <property type="entry name" value="NAD(P)-binding Rossmann-fold domains"/>
    <property type="match status" value="1"/>
</dbReference>
<accession>A0ABP0ZQ31</accession>
<dbReference type="Proteomes" id="UP001497383">
    <property type="component" value="Chromosome 3"/>
</dbReference>
<keyword evidence="5" id="KW-1185">Reference proteome</keyword>
<comment type="similarity">
    <text evidence="2">Belongs to the NAD(P)-dependent epimerase/dehydratase family. Dihydroflavonol-4-reductase subfamily.</text>
</comment>
<organism evidence="4 5">
    <name type="scientific">Lodderomyces beijingensis</name>
    <dbReference type="NCBI Taxonomy" id="1775926"/>
    <lineage>
        <taxon>Eukaryota</taxon>
        <taxon>Fungi</taxon>
        <taxon>Dikarya</taxon>
        <taxon>Ascomycota</taxon>
        <taxon>Saccharomycotina</taxon>
        <taxon>Pichiomycetes</taxon>
        <taxon>Debaryomycetaceae</taxon>
        <taxon>Candida/Lodderomyces clade</taxon>
        <taxon>Lodderomyces</taxon>
    </lineage>
</organism>